<evidence type="ECO:0000313" key="1">
    <source>
        <dbReference type="EMBL" id="KIO75253.1"/>
    </source>
</evidence>
<protein>
    <submittedName>
        <fullName evidence="1">Uncharacterized protein</fullName>
    </submittedName>
</protein>
<organism evidence="1 2">
    <name type="scientific">Pedobacter lusitanus</name>
    <dbReference type="NCBI Taxonomy" id="1503925"/>
    <lineage>
        <taxon>Bacteria</taxon>
        <taxon>Pseudomonadati</taxon>
        <taxon>Bacteroidota</taxon>
        <taxon>Sphingobacteriia</taxon>
        <taxon>Sphingobacteriales</taxon>
        <taxon>Sphingobacteriaceae</taxon>
        <taxon>Pedobacter</taxon>
    </lineage>
</organism>
<sequence>MKKIETLQELEAEILRLAQAKNELKAKYPELTQAFFKVENISVDVLFKAQELFKSSVSEDGKKLRLQYCAYDHGCDFTLFAYSVPFVKTVPSQVEYAEAS</sequence>
<dbReference type="STRING" id="1503925.TH53_21830"/>
<accession>A0A0D0F0T7</accession>
<keyword evidence="2" id="KW-1185">Reference proteome</keyword>
<dbReference type="AlphaFoldDB" id="A0A0D0F0T7"/>
<name>A0A0D0F0T7_9SPHI</name>
<evidence type="ECO:0000313" key="2">
    <source>
        <dbReference type="Proteomes" id="UP000032049"/>
    </source>
</evidence>
<dbReference type="EMBL" id="JXRA01000110">
    <property type="protein sequence ID" value="KIO75253.1"/>
    <property type="molecule type" value="Genomic_DNA"/>
</dbReference>
<gene>
    <name evidence="1" type="ORF">TH53_21830</name>
</gene>
<dbReference type="Proteomes" id="UP000032049">
    <property type="component" value="Unassembled WGS sequence"/>
</dbReference>
<dbReference type="RefSeq" id="WP_041885575.1">
    <property type="nucleotide sequence ID" value="NZ_CP157278.1"/>
</dbReference>
<reference evidence="1 2" key="1">
    <citation type="submission" date="2015-01" db="EMBL/GenBank/DDBJ databases">
        <title>Draft genome sequence of Pedobacter sp. NL19 isolated from sludge of an effluent treatment pond in an abandoned uranium mine.</title>
        <authorList>
            <person name="Santos T."/>
            <person name="Caetano T."/>
            <person name="Covas C."/>
            <person name="Cruz A."/>
            <person name="Mendo S."/>
        </authorList>
    </citation>
    <scope>NUCLEOTIDE SEQUENCE [LARGE SCALE GENOMIC DNA]</scope>
    <source>
        <strain evidence="1 2">NL19</strain>
    </source>
</reference>
<proteinExistence type="predicted"/>
<comment type="caution">
    <text evidence="1">The sequence shown here is derived from an EMBL/GenBank/DDBJ whole genome shotgun (WGS) entry which is preliminary data.</text>
</comment>